<reference evidence="1 2" key="1">
    <citation type="submission" date="2020-10" db="EMBL/GenBank/DDBJ databases">
        <title>Sequencing the genomes of 1000 actinobacteria strains.</title>
        <authorList>
            <person name="Klenk H.-P."/>
        </authorList>
    </citation>
    <scope>NUCLEOTIDE SEQUENCE [LARGE SCALE GENOMIC DNA]</scope>
    <source>
        <strain evidence="1 2">DSM 43173</strain>
    </source>
</reference>
<dbReference type="Proteomes" id="UP000633509">
    <property type="component" value="Unassembled WGS sequence"/>
</dbReference>
<organism evidence="1 2">
    <name type="scientific">Nonomuraea angiospora</name>
    <dbReference type="NCBI Taxonomy" id="46172"/>
    <lineage>
        <taxon>Bacteria</taxon>
        <taxon>Bacillati</taxon>
        <taxon>Actinomycetota</taxon>
        <taxon>Actinomycetes</taxon>
        <taxon>Streptosporangiales</taxon>
        <taxon>Streptosporangiaceae</taxon>
        <taxon>Nonomuraea</taxon>
    </lineage>
</organism>
<accession>A0ABR9M7N3</accession>
<dbReference type="Gene3D" id="1.20.5.2950">
    <property type="match status" value="1"/>
</dbReference>
<keyword evidence="2" id="KW-1185">Reference proteome</keyword>
<keyword evidence="1" id="KW-0132">Cell division</keyword>
<evidence type="ECO:0000313" key="2">
    <source>
        <dbReference type="Proteomes" id="UP000633509"/>
    </source>
</evidence>
<gene>
    <name evidence="1" type="ORF">H4W80_007176</name>
</gene>
<dbReference type="RefSeq" id="WP_192789049.1">
    <property type="nucleotide sequence ID" value="NZ_JADBEK010000001.1"/>
</dbReference>
<protein>
    <submittedName>
        <fullName evidence="1">Cell division septum initiation protein DivIVA</fullName>
    </submittedName>
</protein>
<sequence length="144" mass="15375">MVRLADFLARFRPSGVPGAAAPAGVPADYVADQAEELAPVFSALADSQAACANERENARRRADHMRARAHDQAVAIVAAAHAEADAERARSSALVRHDHDQAVAELLREASAAAEGVRRRSAGRMPEMVARVTDMVRSLADDRP</sequence>
<keyword evidence="1" id="KW-0131">Cell cycle</keyword>
<name>A0ABR9M7N3_9ACTN</name>
<evidence type="ECO:0000313" key="1">
    <source>
        <dbReference type="EMBL" id="MBE1588918.1"/>
    </source>
</evidence>
<dbReference type="GO" id="GO:0051301">
    <property type="term" value="P:cell division"/>
    <property type="evidence" value="ECO:0007669"/>
    <property type="project" value="UniProtKB-KW"/>
</dbReference>
<proteinExistence type="predicted"/>
<comment type="caution">
    <text evidence="1">The sequence shown here is derived from an EMBL/GenBank/DDBJ whole genome shotgun (WGS) entry which is preliminary data.</text>
</comment>
<dbReference type="EMBL" id="JADBEK010000001">
    <property type="protein sequence ID" value="MBE1588918.1"/>
    <property type="molecule type" value="Genomic_DNA"/>
</dbReference>